<keyword evidence="1" id="KW-0880">Kelch repeat</keyword>
<keyword evidence="6" id="KW-1185">Reference proteome</keyword>
<evidence type="ECO:0000313" key="5">
    <source>
        <dbReference type="EMBL" id="KAG2205955.1"/>
    </source>
</evidence>
<dbReference type="Proteomes" id="UP000603453">
    <property type="component" value="Unassembled WGS sequence"/>
</dbReference>
<dbReference type="OrthoDB" id="432528at2759"/>
<evidence type="ECO:0000256" key="2">
    <source>
        <dbReference type="ARBA" id="ARBA00022737"/>
    </source>
</evidence>
<dbReference type="PANTHER" id="PTHR46093">
    <property type="entry name" value="ACYL-COA-BINDING DOMAIN-CONTAINING PROTEIN 5"/>
    <property type="match status" value="1"/>
</dbReference>
<feature type="compositionally biased region" description="Basic and acidic residues" evidence="3">
    <location>
        <begin position="328"/>
        <end position="338"/>
    </location>
</feature>
<dbReference type="PANTHER" id="PTHR46093:SF3">
    <property type="entry name" value="ACYL-COA-BINDING DOMAIN-CONTAINING PROTEIN 4"/>
    <property type="match status" value="1"/>
</dbReference>
<dbReference type="EMBL" id="JAEPRD010000033">
    <property type="protein sequence ID" value="KAG2205955.1"/>
    <property type="molecule type" value="Genomic_DNA"/>
</dbReference>
<sequence>MHSLNLYQSWNTTDPAWSMVEPAHHDIILPTAFAASTYLTNSNRFLVDGGLQSPHKTIYYDTLNGIWYNPIIKGPPLLKRKQHTAVSDDHGRVWLWGGLSDTSTYGGPTLYYSNWTLIDTLTWTISFPTVQNNPPPRIDHTATMISNKYILIIGGVVYSHDVTDPAGKFTLNPVSMSSLLLFDIPNNRWINITAGGNIPAPRRGHSAVLSLDGKSVIIFGGGMPEDGHGQLNDVFILELETMRWKAPSIKGVPPKPRRYHKAYLVDDVLLVAFGLGGDEKGFDDVNILSTSSWSWITQYTANTAWLAGNTTNGVVKNNTGNGTAYDPNGKKNEADHDNSSETRIKAGVIAGVVSGGVVILGGGIFLVLSVVIFRRRQTKTKKSSNSNIVDPASSSIRHDNESTISVLVLEPVTVTQFQKPDNRSSIRYATQLDDGQYYKPNED</sequence>
<evidence type="ECO:0000256" key="1">
    <source>
        <dbReference type="ARBA" id="ARBA00022441"/>
    </source>
</evidence>
<proteinExistence type="predicted"/>
<feature type="region of interest" description="Disordered" evidence="3">
    <location>
        <begin position="317"/>
        <end position="338"/>
    </location>
</feature>
<dbReference type="Gene3D" id="2.120.10.80">
    <property type="entry name" value="Kelch-type beta propeller"/>
    <property type="match status" value="1"/>
</dbReference>
<gene>
    <name evidence="5" type="ORF">INT47_005273</name>
</gene>
<evidence type="ECO:0000256" key="3">
    <source>
        <dbReference type="SAM" id="MobiDB-lite"/>
    </source>
</evidence>
<feature type="transmembrane region" description="Helical" evidence="4">
    <location>
        <begin position="348"/>
        <end position="373"/>
    </location>
</feature>
<name>A0A8H7V3L5_9FUNG</name>
<accession>A0A8H7V3L5</accession>
<keyword evidence="4" id="KW-0472">Membrane</keyword>
<evidence type="ECO:0008006" key="7">
    <source>
        <dbReference type="Google" id="ProtNLM"/>
    </source>
</evidence>
<evidence type="ECO:0000256" key="4">
    <source>
        <dbReference type="SAM" id="Phobius"/>
    </source>
</evidence>
<keyword evidence="4" id="KW-1133">Transmembrane helix</keyword>
<dbReference type="InterPro" id="IPR015915">
    <property type="entry name" value="Kelch-typ_b-propeller"/>
</dbReference>
<dbReference type="AlphaFoldDB" id="A0A8H7V3L5"/>
<evidence type="ECO:0000313" key="6">
    <source>
        <dbReference type="Proteomes" id="UP000603453"/>
    </source>
</evidence>
<dbReference type="Pfam" id="PF24681">
    <property type="entry name" value="Kelch_KLHDC2_KLHL20_DRC7"/>
    <property type="match status" value="1"/>
</dbReference>
<keyword evidence="4" id="KW-0812">Transmembrane</keyword>
<dbReference type="SUPFAM" id="SSF117281">
    <property type="entry name" value="Kelch motif"/>
    <property type="match status" value="1"/>
</dbReference>
<organism evidence="5 6">
    <name type="scientific">Mucor saturninus</name>
    <dbReference type="NCBI Taxonomy" id="64648"/>
    <lineage>
        <taxon>Eukaryota</taxon>
        <taxon>Fungi</taxon>
        <taxon>Fungi incertae sedis</taxon>
        <taxon>Mucoromycota</taxon>
        <taxon>Mucoromycotina</taxon>
        <taxon>Mucoromycetes</taxon>
        <taxon>Mucorales</taxon>
        <taxon>Mucorineae</taxon>
        <taxon>Mucoraceae</taxon>
        <taxon>Mucor</taxon>
    </lineage>
</organism>
<keyword evidence="2" id="KW-0677">Repeat</keyword>
<protein>
    <recommendedName>
        <fullName evidence="7">Galactose oxidase</fullName>
    </recommendedName>
</protein>
<reference evidence="5" key="1">
    <citation type="submission" date="2020-12" db="EMBL/GenBank/DDBJ databases">
        <title>Metabolic potential, ecology and presence of endohyphal bacteria is reflected in genomic diversity of Mucoromycotina.</title>
        <authorList>
            <person name="Muszewska A."/>
            <person name="Okrasinska A."/>
            <person name="Steczkiewicz K."/>
            <person name="Drgas O."/>
            <person name="Orlowska M."/>
            <person name="Perlinska-Lenart U."/>
            <person name="Aleksandrzak-Piekarczyk T."/>
            <person name="Szatraj K."/>
            <person name="Zielenkiewicz U."/>
            <person name="Pilsyk S."/>
            <person name="Malc E."/>
            <person name="Mieczkowski P."/>
            <person name="Kruszewska J.S."/>
            <person name="Biernat P."/>
            <person name="Pawlowska J."/>
        </authorList>
    </citation>
    <scope>NUCLEOTIDE SEQUENCE</scope>
    <source>
        <strain evidence="5">WA0000017839</strain>
    </source>
</reference>
<comment type="caution">
    <text evidence="5">The sequence shown here is derived from an EMBL/GenBank/DDBJ whole genome shotgun (WGS) entry which is preliminary data.</text>
</comment>